<comment type="caution">
    <text evidence="1">The sequence shown here is derived from an EMBL/GenBank/DDBJ whole genome shotgun (WGS) entry which is preliminary data.</text>
</comment>
<dbReference type="SUPFAM" id="SSF54001">
    <property type="entry name" value="Cysteine proteinases"/>
    <property type="match status" value="1"/>
</dbReference>
<dbReference type="RefSeq" id="WP_109457945.1">
    <property type="nucleotide sequence ID" value="NZ_QFBC01000003.1"/>
</dbReference>
<dbReference type="EMBL" id="QFBC01000003">
    <property type="protein sequence ID" value="PWE56569.1"/>
    <property type="molecule type" value="Genomic_DNA"/>
</dbReference>
<evidence type="ECO:0000313" key="1">
    <source>
        <dbReference type="EMBL" id="PWE56569.1"/>
    </source>
</evidence>
<organism evidence="1 2">
    <name type="scientific">Metarhizobium album</name>
    <dbReference type="NCBI Taxonomy" id="2182425"/>
    <lineage>
        <taxon>Bacteria</taxon>
        <taxon>Pseudomonadati</taxon>
        <taxon>Pseudomonadota</taxon>
        <taxon>Alphaproteobacteria</taxon>
        <taxon>Hyphomicrobiales</taxon>
        <taxon>Rhizobiaceae</taxon>
        <taxon>Metarhizobium</taxon>
    </lineage>
</organism>
<dbReference type="AlphaFoldDB" id="A0A2U2DTL5"/>
<dbReference type="Gene3D" id="3.90.1720.10">
    <property type="entry name" value="endopeptidase domain like (from Nostoc punctiforme)"/>
    <property type="match status" value="1"/>
</dbReference>
<reference evidence="1 2" key="1">
    <citation type="submission" date="2018-05" db="EMBL/GenBank/DDBJ databases">
        <title>The draft genome of strain NS-104.</title>
        <authorList>
            <person name="Hang P."/>
            <person name="Jiang J."/>
        </authorList>
    </citation>
    <scope>NUCLEOTIDE SEQUENCE [LARGE SCALE GENOMIC DNA]</scope>
    <source>
        <strain evidence="1 2">NS-104</strain>
    </source>
</reference>
<keyword evidence="2" id="KW-1185">Reference proteome</keyword>
<dbReference type="OrthoDB" id="7263176at2"/>
<gene>
    <name evidence="1" type="ORF">DEM27_09330</name>
</gene>
<protein>
    <submittedName>
        <fullName evidence="1">Uncharacterized protein</fullName>
    </submittedName>
</protein>
<dbReference type="InterPro" id="IPR038765">
    <property type="entry name" value="Papain-like_cys_pep_sf"/>
</dbReference>
<proteinExistence type="predicted"/>
<accession>A0A2U2DTL5</accession>
<sequence length="195" mass="22212">MVVFYQPNIGMKRDKVKSGDILINTNTFKPAHCGIVVDGQMVIHATTRGILIEHIDMWNEEADMFRANPEMNAADTKKVVDVARNILGSADYGKTRAVIKSTFGSSTAGEDLYARLTKYNERLEDHQGMVKNVYCSELVILCYQMAWFQGKISERNSKLFINLDGKHAWPSTLRRYLRSNPFFKELGLFKKQPNA</sequence>
<evidence type="ECO:0000313" key="2">
    <source>
        <dbReference type="Proteomes" id="UP000245252"/>
    </source>
</evidence>
<dbReference type="Proteomes" id="UP000245252">
    <property type="component" value="Unassembled WGS sequence"/>
</dbReference>
<name>A0A2U2DTL5_9HYPH</name>